<reference evidence="2" key="1">
    <citation type="journal article" date="2019" name="Int. J. Syst. Evol. Microbiol.">
        <title>The Global Catalogue of Microorganisms (GCM) 10K type strain sequencing project: providing services to taxonomists for standard genome sequencing and annotation.</title>
        <authorList>
            <consortium name="The Broad Institute Genomics Platform"/>
            <consortium name="The Broad Institute Genome Sequencing Center for Infectious Disease"/>
            <person name="Wu L."/>
            <person name="Ma J."/>
        </authorList>
    </citation>
    <scope>NUCLEOTIDE SEQUENCE [LARGE SCALE GENOMIC DNA]</scope>
    <source>
        <strain evidence="2">JCM 17336</strain>
    </source>
</reference>
<evidence type="ECO:0000313" key="1">
    <source>
        <dbReference type="EMBL" id="GAA3734326.1"/>
    </source>
</evidence>
<proteinExistence type="predicted"/>
<name>A0ABP7F9V1_9FLAO</name>
<comment type="caution">
    <text evidence="1">The sequence shown here is derived from an EMBL/GenBank/DDBJ whole genome shotgun (WGS) entry which is preliminary data.</text>
</comment>
<gene>
    <name evidence="1" type="ORF">GCM10022422_16530</name>
</gene>
<protein>
    <submittedName>
        <fullName evidence="1">Uncharacterized protein</fullName>
    </submittedName>
</protein>
<keyword evidence="2" id="KW-1185">Reference proteome</keyword>
<accession>A0ABP7F9V1</accession>
<sequence length="60" mass="6872">MHKKIIINQDLKISDFVIDSSSPFSRRVFTLSLLAKYHKNATNANAPLIIKSKKIENFII</sequence>
<evidence type="ECO:0000313" key="2">
    <source>
        <dbReference type="Proteomes" id="UP001501367"/>
    </source>
</evidence>
<dbReference type="Proteomes" id="UP001501367">
    <property type="component" value="Unassembled WGS sequence"/>
</dbReference>
<organism evidence="1 2">
    <name type="scientific">Flavobacterium ginsengisoli</name>
    <dbReference type="NCBI Taxonomy" id="871694"/>
    <lineage>
        <taxon>Bacteria</taxon>
        <taxon>Pseudomonadati</taxon>
        <taxon>Bacteroidota</taxon>
        <taxon>Flavobacteriia</taxon>
        <taxon>Flavobacteriales</taxon>
        <taxon>Flavobacteriaceae</taxon>
        <taxon>Flavobacterium</taxon>
    </lineage>
</organism>
<dbReference type="EMBL" id="BAABDT010000002">
    <property type="protein sequence ID" value="GAA3734326.1"/>
    <property type="molecule type" value="Genomic_DNA"/>
</dbReference>